<dbReference type="SUPFAM" id="SSF50405">
    <property type="entry name" value="Actin-crosslinking proteins"/>
    <property type="match status" value="1"/>
</dbReference>
<dbReference type="CDD" id="cd00257">
    <property type="entry name" value="beta-trefoil_FSCN-like"/>
    <property type="match status" value="2"/>
</dbReference>
<keyword evidence="1" id="KW-1133">Transmembrane helix</keyword>
<evidence type="ECO:0000313" key="2">
    <source>
        <dbReference type="EMBL" id="TWG11432.1"/>
    </source>
</evidence>
<dbReference type="AlphaFoldDB" id="A0A561VIJ3"/>
<reference evidence="2 3" key="1">
    <citation type="submission" date="2019-06" db="EMBL/GenBank/DDBJ databases">
        <title>Sequencing the genomes of 1000 actinobacteria strains.</title>
        <authorList>
            <person name="Klenk H.-P."/>
        </authorList>
    </citation>
    <scope>NUCLEOTIDE SEQUENCE [LARGE SCALE GENOMIC DNA]</scope>
    <source>
        <strain evidence="2 3">DSM 43866</strain>
    </source>
</reference>
<feature type="transmembrane region" description="Helical" evidence="1">
    <location>
        <begin position="61"/>
        <end position="81"/>
    </location>
</feature>
<keyword evidence="1" id="KW-0812">Transmembrane</keyword>
<organism evidence="2 3">
    <name type="scientific">Actinoplanes teichomyceticus</name>
    <dbReference type="NCBI Taxonomy" id="1867"/>
    <lineage>
        <taxon>Bacteria</taxon>
        <taxon>Bacillati</taxon>
        <taxon>Actinomycetota</taxon>
        <taxon>Actinomycetes</taxon>
        <taxon>Micromonosporales</taxon>
        <taxon>Micromonosporaceae</taxon>
        <taxon>Actinoplanes</taxon>
    </lineage>
</organism>
<proteinExistence type="predicted"/>
<sequence>MRSLGFGVVEPQLNAGVTAHGNTIAEIGEFSCREWLRVTPRPDTTEGNSAMNRRRSRSGTAFRTVAALFAAVLPAVAAGAAPAAASPFRSTAVLVAAGRGPAVLERMREAVGPAGTAAAAKQCYSDVSILSDANGQYVTVEVDYDALLENALRAVAPGPGPNELFYVCRNNVTGYTTLKSQANNLYVSAEFDYTGDYQGTLRARAGSVWSWEGYYTSADPGHGAFTMQIDNRYVTAELGLTGLRHAVLRAASPSAGRTETFRW</sequence>
<evidence type="ECO:0000256" key="1">
    <source>
        <dbReference type="SAM" id="Phobius"/>
    </source>
</evidence>
<keyword evidence="3" id="KW-1185">Reference proteome</keyword>
<dbReference type="Proteomes" id="UP000320239">
    <property type="component" value="Unassembled WGS sequence"/>
</dbReference>
<comment type="caution">
    <text evidence="2">The sequence shown here is derived from an EMBL/GenBank/DDBJ whole genome shotgun (WGS) entry which is preliminary data.</text>
</comment>
<gene>
    <name evidence="2" type="ORF">FHX34_106162</name>
</gene>
<protein>
    <submittedName>
        <fullName evidence="2">Uncharacterized protein</fullName>
    </submittedName>
</protein>
<accession>A0A561VIJ3</accession>
<dbReference type="InterPro" id="IPR008999">
    <property type="entry name" value="Actin-crosslinking"/>
</dbReference>
<dbReference type="EMBL" id="VIWY01000006">
    <property type="protein sequence ID" value="TWG11432.1"/>
    <property type="molecule type" value="Genomic_DNA"/>
</dbReference>
<keyword evidence="1" id="KW-0472">Membrane</keyword>
<dbReference type="Gene3D" id="2.80.10.50">
    <property type="match status" value="1"/>
</dbReference>
<evidence type="ECO:0000313" key="3">
    <source>
        <dbReference type="Proteomes" id="UP000320239"/>
    </source>
</evidence>
<name>A0A561VIJ3_ACTTI</name>